<dbReference type="GO" id="GO:0006538">
    <property type="term" value="P:L-glutamate catabolic process"/>
    <property type="evidence" value="ECO:0007669"/>
    <property type="project" value="TreeGrafter"/>
</dbReference>
<dbReference type="PANTHER" id="PTHR11606:SF13">
    <property type="entry name" value="GLUTAMATE DEHYDROGENASE 1, MITOCHONDRIAL"/>
    <property type="match status" value="1"/>
</dbReference>
<dbReference type="AlphaFoldDB" id="A0A7C3UPJ4"/>
<dbReference type="CDD" id="cd01076">
    <property type="entry name" value="NAD_bind_1_Glu_DH"/>
    <property type="match status" value="1"/>
</dbReference>
<feature type="domain" description="Glutamate/phenylalanine/leucine/valine/L-tryptophan dehydrogenase C-terminal" evidence="9">
    <location>
        <begin position="207"/>
        <end position="438"/>
    </location>
</feature>
<dbReference type="PANTHER" id="PTHR11606">
    <property type="entry name" value="GLUTAMATE DEHYDROGENASE"/>
    <property type="match status" value="1"/>
</dbReference>
<dbReference type="PRINTS" id="PR00082">
    <property type="entry name" value="GLFDHDRGNASE"/>
</dbReference>
<dbReference type="Pfam" id="PF02812">
    <property type="entry name" value="ELFV_dehydrog_N"/>
    <property type="match status" value="1"/>
</dbReference>
<feature type="binding site" evidence="5">
    <location>
        <position position="374"/>
    </location>
    <ligand>
        <name>substrate</name>
    </ligand>
</feature>
<evidence type="ECO:0000256" key="2">
    <source>
        <dbReference type="ARBA" id="ARBA00023002"/>
    </source>
</evidence>
<feature type="site" description="Important for catalysis" evidence="6">
    <location>
        <position position="170"/>
    </location>
</feature>
<feature type="binding site" evidence="5">
    <location>
        <position position="118"/>
    </location>
    <ligand>
        <name>substrate</name>
    </ligand>
</feature>
<evidence type="ECO:0000256" key="3">
    <source>
        <dbReference type="PIRNR" id="PIRNR000185"/>
    </source>
</evidence>
<dbReference type="InterPro" id="IPR033524">
    <property type="entry name" value="Glu/Leu/Phe/Val_DH_AS"/>
</dbReference>
<dbReference type="Pfam" id="PF00208">
    <property type="entry name" value="ELFV_dehydrog"/>
    <property type="match status" value="1"/>
</dbReference>
<reference evidence="10" key="1">
    <citation type="journal article" date="2020" name="mSystems">
        <title>Genome- and Community-Level Interaction Insights into Carbon Utilization and Element Cycling Functions of Hydrothermarchaeota in Hydrothermal Sediment.</title>
        <authorList>
            <person name="Zhou Z."/>
            <person name="Liu Y."/>
            <person name="Xu W."/>
            <person name="Pan J."/>
            <person name="Luo Z.H."/>
            <person name="Li M."/>
        </authorList>
    </citation>
    <scope>NUCLEOTIDE SEQUENCE [LARGE SCALE GENOMIC DNA]</scope>
    <source>
        <strain evidence="10">SpSt-906</strain>
    </source>
</reference>
<evidence type="ECO:0000259" key="9">
    <source>
        <dbReference type="SMART" id="SM00839"/>
    </source>
</evidence>
<dbReference type="SUPFAM" id="SSF51735">
    <property type="entry name" value="NAD(P)-binding Rossmann-fold domains"/>
    <property type="match status" value="1"/>
</dbReference>
<dbReference type="InterPro" id="IPR036291">
    <property type="entry name" value="NAD(P)-bd_dom_sf"/>
</dbReference>
<protein>
    <recommendedName>
        <fullName evidence="3">Glutamate dehydrogenase</fullName>
    </recommendedName>
</protein>
<comment type="similarity">
    <text evidence="1 3 7">Belongs to the Glu/Leu/Phe/Val dehydrogenases family.</text>
</comment>
<dbReference type="SMART" id="SM00839">
    <property type="entry name" value="ELFV_dehydrog"/>
    <property type="match status" value="1"/>
</dbReference>
<keyword evidence="5" id="KW-0547">Nucleotide-binding</keyword>
<dbReference type="PIRSF" id="PIRSF000185">
    <property type="entry name" value="Glu_DH"/>
    <property type="match status" value="1"/>
</dbReference>
<accession>A0A7C3UPJ4</accession>
<dbReference type="InterPro" id="IPR006097">
    <property type="entry name" value="Glu/Leu/Phe/Val/Trp_DH_dimer"/>
</dbReference>
<feature type="binding site" evidence="5">
    <location>
        <position position="214"/>
    </location>
    <ligand>
        <name>NAD(+)</name>
        <dbReference type="ChEBI" id="CHEBI:57540"/>
    </ligand>
</feature>
<dbReference type="Gene3D" id="3.40.50.720">
    <property type="entry name" value="NAD(P)-binding Rossmann-like Domain"/>
    <property type="match status" value="1"/>
</dbReference>
<dbReference type="InterPro" id="IPR006096">
    <property type="entry name" value="Glu/Leu/Phe/Val/Trp_DH_C"/>
</dbReference>
<gene>
    <name evidence="10" type="ORF">ENX07_04360</name>
</gene>
<dbReference type="InterPro" id="IPR046346">
    <property type="entry name" value="Aminoacid_DH-like_N_sf"/>
</dbReference>
<feature type="binding site" evidence="5">
    <location>
        <position position="245"/>
    </location>
    <ligand>
        <name>NAD(+)</name>
        <dbReference type="ChEBI" id="CHEBI:57540"/>
    </ligand>
</feature>
<dbReference type="FunFam" id="3.40.50.10860:FF:000003">
    <property type="entry name" value="Glutamate dehydrogenase"/>
    <property type="match status" value="1"/>
</dbReference>
<evidence type="ECO:0000256" key="1">
    <source>
        <dbReference type="ARBA" id="ARBA00006382"/>
    </source>
</evidence>
<evidence type="ECO:0000256" key="6">
    <source>
        <dbReference type="PIRSR" id="PIRSR000185-3"/>
    </source>
</evidence>
<feature type="binding site" evidence="5">
    <location>
        <position position="94"/>
    </location>
    <ligand>
        <name>substrate</name>
    </ligand>
</feature>
<feature type="active site" description="Proton donor" evidence="4">
    <location>
        <position position="130"/>
    </location>
</feature>
<feature type="compositionally biased region" description="Basic residues" evidence="8">
    <location>
        <begin position="1"/>
        <end position="11"/>
    </location>
</feature>
<dbReference type="InterPro" id="IPR006095">
    <property type="entry name" value="Glu/Leu/Phe/Val/Trp_DH"/>
</dbReference>
<evidence type="ECO:0000256" key="7">
    <source>
        <dbReference type="RuleBase" id="RU004417"/>
    </source>
</evidence>
<comment type="caution">
    <text evidence="10">The sequence shown here is derived from an EMBL/GenBank/DDBJ whole genome shotgun (WGS) entry which is preliminary data.</text>
</comment>
<evidence type="ECO:0000256" key="4">
    <source>
        <dbReference type="PIRSR" id="PIRSR000185-1"/>
    </source>
</evidence>
<dbReference type="InterPro" id="IPR014362">
    <property type="entry name" value="Glu_DH"/>
</dbReference>
<name>A0A7C3UPJ4_UNCW3</name>
<evidence type="ECO:0000313" key="10">
    <source>
        <dbReference type="EMBL" id="HGE99285.1"/>
    </source>
</evidence>
<evidence type="ECO:0000256" key="5">
    <source>
        <dbReference type="PIRSR" id="PIRSR000185-2"/>
    </source>
</evidence>
<dbReference type="SUPFAM" id="SSF53223">
    <property type="entry name" value="Aminoacid dehydrogenase-like, N-terminal domain"/>
    <property type="match status" value="1"/>
</dbReference>
<dbReference type="Gene3D" id="3.40.50.10860">
    <property type="entry name" value="Leucine Dehydrogenase, chain A, domain 1"/>
    <property type="match status" value="1"/>
</dbReference>
<dbReference type="PROSITE" id="PS00074">
    <property type="entry name" value="GLFV_DEHYDROGENASE"/>
    <property type="match status" value="1"/>
</dbReference>
<sequence>MKKIKTKGKIASKKETIRRTDEEEKRTELNPFKVAQEQLDRAAKILQLDSATHALLREPMRELTVTFPVRMDSGEIKIFKGFRVQYNDARGPCKGGIRFHPEETIDTVRALAAWMTWKTSLLDLPYGGGKGGVVCNPKEMSPGEKERLARGYIRALGDFIGPEKDIPAPDVYTDPQIMAWMMDEFSNIVRYNAFGVITGKPIPLGGSLGRGDATARGGIYTTREAAKYLKIDLKDAPMAIQGYGNAGYYAAYLSREIFGAKIVAVSDSKGGIYSEKGLDPVKVLEHKNKTGTVVGFPNTTRITNEELLELPVVVLWPAALENVITGKNASRIRAKIIAEAANGPTTPDADEILHKNGIFVIPDFLCNAGGVTVSYFEWIQNITGDYWPLEEVHKRLDSKMTKAFWDVVRMYEEKKVDMRTAAYLVAVKRVAEAMKLRGWV</sequence>
<feature type="region of interest" description="Disordered" evidence="8">
    <location>
        <begin position="1"/>
        <end position="26"/>
    </location>
</feature>
<dbReference type="GO" id="GO:0004352">
    <property type="term" value="F:glutamate dehydrogenase (NAD+) activity"/>
    <property type="evidence" value="ECO:0007669"/>
    <property type="project" value="TreeGrafter"/>
</dbReference>
<dbReference type="EMBL" id="DTMQ01000029">
    <property type="protein sequence ID" value="HGE99285.1"/>
    <property type="molecule type" value="Genomic_DNA"/>
</dbReference>
<keyword evidence="5" id="KW-0520">NAD</keyword>
<keyword evidence="2 3" id="KW-0560">Oxidoreductase</keyword>
<evidence type="ECO:0000256" key="8">
    <source>
        <dbReference type="SAM" id="MobiDB-lite"/>
    </source>
</evidence>
<feature type="compositionally biased region" description="Basic and acidic residues" evidence="8">
    <location>
        <begin position="12"/>
        <end position="26"/>
    </location>
</feature>
<dbReference type="InterPro" id="IPR033922">
    <property type="entry name" value="NAD_bind_Glu_DH"/>
</dbReference>
<organism evidence="10">
    <name type="scientific">candidate division WOR-3 bacterium</name>
    <dbReference type="NCBI Taxonomy" id="2052148"/>
    <lineage>
        <taxon>Bacteria</taxon>
        <taxon>Bacteria division WOR-3</taxon>
    </lineage>
</organism>
<proteinExistence type="inferred from homology"/>
<dbReference type="GO" id="GO:0000166">
    <property type="term" value="F:nucleotide binding"/>
    <property type="evidence" value="ECO:0007669"/>
    <property type="project" value="UniProtKB-KW"/>
</dbReference>